<dbReference type="AlphaFoldDB" id="A0A0B7C538"/>
<protein>
    <submittedName>
        <fullName evidence="1">Uncharacterized protein</fullName>
    </submittedName>
</protein>
<evidence type="ECO:0000313" key="1">
    <source>
        <dbReference type="EMBL" id="CEL00297.1"/>
    </source>
</evidence>
<gene>
    <name evidence="1" type="primary">ORF223354</name>
</gene>
<name>A0A0B7C538_9EUPU</name>
<feature type="non-terminal residue" evidence="1">
    <location>
        <position position="67"/>
    </location>
</feature>
<reference evidence="1" key="1">
    <citation type="submission" date="2014-12" db="EMBL/GenBank/DDBJ databases">
        <title>Insight into the proteome of Arion vulgaris.</title>
        <authorList>
            <person name="Aradska J."/>
            <person name="Bulat T."/>
            <person name="Smidak R."/>
            <person name="Sarate P."/>
            <person name="Gangsoo J."/>
            <person name="Sialana F."/>
            <person name="Bilban M."/>
            <person name="Lubec G."/>
        </authorList>
    </citation>
    <scope>NUCLEOTIDE SEQUENCE</scope>
    <source>
        <tissue evidence="1">Skin</tissue>
    </source>
</reference>
<dbReference type="EMBL" id="HACG01053426">
    <property type="protein sequence ID" value="CEL00297.1"/>
    <property type="molecule type" value="Transcribed_RNA"/>
</dbReference>
<dbReference type="Gene3D" id="1.20.58.60">
    <property type="match status" value="1"/>
</dbReference>
<sequence length="67" mass="8113">IAECTTMLEDVQQKWYEYEQYYNNIVKWIADTETFLELNPEPCALLPERKTQLDRYKMILADVENHN</sequence>
<accession>A0A0B7C538</accession>
<proteinExistence type="predicted"/>
<organism evidence="1">
    <name type="scientific">Arion vulgaris</name>
    <dbReference type="NCBI Taxonomy" id="1028688"/>
    <lineage>
        <taxon>Eukaryota</taxon>
        <taxon>Metazoa</taxon>
        <taxon>Spiralia</taxon>
        <taxon>Lophotrochozoa</taxon>
        <taxon>Mollusca</taxon>
        <taxon>Gastropoda</taxon>
        <taxon>Heterobranchia</taxon>
        <taxon>Euthyneura</taxon>
        <taxon>Panpulmonata</taxon>
        <taxon>Eupulmonata</taxon>
        <taxon>Stylommatophora</taxon>
        <taxon>Helicina</taxon>
        <taxon>Arionoidea</taxon>
        <taxon>Arionidae</taxon>
        <taxon>Arion</taxon>
    </lineage>
</organism>
<feature type="non-terminal residue" evidence="1">
    <location>
        <position position="1"/>
    </location>
</feature>
<dbReference type="SUPFAM" id="SSF46966">
    <property type="entry name" value="Spectrin repeat"/>
    <property type="match status" value="1"/>
</dbReference>